<dbReference type="SUPFAM" id="SSF47413">
    <property type="entry name" value="lambda repressor-like DNA-binding domains"/>
    <property type="match status" value="1"/>
</dbReference>
<dbReference type="InterPro" id="IPR010982">
    <property type="entry name" value="Lambda_DNA-bd_dom_sf"/>
</dbReference>
<organism evidence="2 3">
    <name type="scientific">Desulfobaculum xiamenense</name>
    <dbReference type="NCBI Taxonomy" id="995050"/>
    <lineage>
        <taxon>Bacteria</taxon>
        <taxon>Pseudomonadati</taxon>
        <taxon>Thermodesulfobacteriota</taxon>
        <taxon>Desulfovibrionia</taxon>
        <taxon>Desulfovibrionales</taxon>
        <taxon>Desulfovibrionaceae</taxon>
        <taxon>Desulfobaculum</taxon>
    </lineage>
</organism>
<dbReference type="EMBL" id="JAATJA010000001">
    <property type="protein sequence ID" value="NJB67230.1"/>
    <property type="molecule type" value="Genomic_DNA"/>
</dbReference>
<dbReference type="CDD" id="cd00093">
    <property type="entry name" value="HTH_XRE"/>
    <property type="match status" value="1"/>
</dbReference>
<keyword evidence="3" id="KW-1185">Reference proteome</keyword>
<dbReference type="Pfam" id="PF01381">
    <property type="entry name" value="HTH_3"/>
    <property type="match status" value="1"/>
</dbReference>
<dbReference type="InterPro" id="IPR001387">
    <property type="entry name" value="Cro/C1-type_HTH"/>
</dbReference>
<dbReference type="RefSeq" id="WP_167940300.1">
    <property type="nucleotide sequence ID" value="NZ_JAATJA010000001.1"/>
</dbReference>
<proteinExistence type="predicted"/>
<keyword evidence="2" id="KW-0238">DNA-binding</keyword>
<name>A0A846QJI2_9BACT</name>
<accession>A0A846QJI2</accession>
<dbReference type="Proteomes" id="UP000580856">
    <property type="component" value="Unassembled WGS sequence"/>
</dbReference>
<protein>
    <submittedName>
        <fullName evidence="2">DNA-binding XRE family transcriptional regulator</fullName>
    </submittedName>
</protein>
<evidence type="ECO:0000313" key="3">
    <source>
        <dbReference type="Proteomes" id="UP000580856"/>
    </source>
</evidence>
<evidence type="ECO:0000313" key="2">
    <source>
        <dbReference type="EMBL" id="NJB67230.1"/>
    </source>
</evidence>
<dbReference type="Gene3D" id="1.10.260.40">
    <property type="entry name" value="lambda repressor-like DNA-binding domains"/>
    <property type="match status" value="1"/>
</dbReference>
<evidence type="ECO:0000259" key="1">
    <source>
        <dbReference type="PROSITE" id="PS50943"/>
    </source>
</evidence>
<sequence>MSALTKKLSTEQTAFYVVCPAGVDTTHAKATLERMGCHVSDTLTPNEVFPNRHPGTLLSGARYREGLTQAQLAEKTGINRRHISEMENGKRPIGKANAKKLSDALGVDYRVLL</sequence>
<gene>
    <name evidence="2" type="ORF">GGQ74_000870</name>
</gene>
<reference evidence="2 3" key="1">
    <citation type="submission" date="2020-03" db="EMBL/GenBank/DDBJ databases">
        <title>Genomic Encyclopedia of Type Strains, Phase IV (KMG-IV): sequencing the most valuable type-strain genomes for metagenomic binning, comparative biology and taxonomic classification.</title>
        <authorList>
            <person name="Goeker M."/>
        </authorList>
    </citation>
    <scope>NUCLEOTIDE SEQUENCE [LARGE SCALE GENOMIC DNA]</scope>
    <source>
        <strain evidence="2 3">DSM 24233</strain>
    </source>
</reference>
<comment type="caution">
    <text evidence="2">The sequence shown here is derived from an EMBL/GenBank/DDBJ whole genome shotgun (WGS) entry which is preliminary data.</text>
</comment>
<dbReference type="GO" id="GO:0003677">
    <property type="term" value="F:DNA binding"/>
    <property type="evidence" value="ECO:0007669"/>
    <property type="project" value="UniProtKB-KW"/>
</dbReference>
<dbReference type="AlphaFoldDB" id="A0A846QJI2"/>
<dbReference type="PROSITE" id="PS50943">
    <property type="entry name" value="HTH_CROC1"/>
    <property type="match status" value="1"/>
</dbReference>
<feature type="domain" description="HTH cro/C1-type" evidence="1">
    <location>
        <begin position="66"/>
        <end position="112"/>
    </location>
</feature>
<dbReference type="SMART" id="SM00530">
    <property type="entry name" value="HTH_XRE"/>
    <property type="match status" value="1"/>
</dbReference>